<organism evidence="3 4">
    <name type="scientific">Rhizoctonia solani</name>
    <dbReference type="NCBI Taxonomy" id="456999"/>
    <lineage>
        <taxon>Eukaryota</taxon>
        <taxon>Fungi</taxon>
        <taxon>Dikarya</taxon>
        <taxon>Basidiomycota</taxon>
        <taxon>Agaricomycotina</taxon>
        <taxon>Agaricomycetes</taxon>
        <taxon>Cantharellales</taxon>
        <taxon>Ceratobasidiaceae</taxon>
        <taxon>Rhizoctonia</taxon>
    </lineage>
</organism>
<evidence type="ECO:0000313" key="4">
    <source>
        <dbReference type="Proteomes" id="UP000044841"/>
    </source>
</evidence>
<keyword evidence="4" id="KW-1185">Reference proteome</keyword>
<protein>
    <recommendedName>
        <fullName evidence="2">Nephrocystin 3-like N-terminal domain-containing protein</fullName>
    </recommendedName>
</protein>
<dbReference type="InterPro" id="IPR056884">
    <property type="entry name" value="NPHP3-like_N"/>
</dbReference>
<dbReference type="PANTHER" id="PTHR10039">
    <property type="entry name" value="AMELOGENIN"/>
    <property type="match status" value="1"/>
</dbReference>
<sequence length="411" mass="46398">MSLRNKTREWKSRLKSNIQDIFGDSDAPAESSPPITPGATSRVKLESWANLRELLETIQGVSVSELAPVKSIVEGLVDCIQIYEDEAQGRKEYQELRTQLERIFSELKHYISSSPVITTSMANICGSIQKELEYVKDQQARTAGRLLGEAEIGADNVLECYRRIQDHLQRLSRNANMSTWVIMDELATDNRLQKLSPLLWECYNSKKATELKRGSCTEGTRTIILAQMVQWATGQHTENIYWMSGMAGTGKTTIAYSFCEQLDAEPNRMLCASFFCSRLLPECRDVGQIIPSIAYQLAQCSRPFRYALSQVLEKDPYAHNRSLQLQFDSLIVRPLSNVQVREAFPMRMVAVIDALDECEDASSSKRILEVLLTVSNNIPIKFVVSSRPEAAIRQQMENSDGTRVNSKVVLL</sequence>
<dbReference type="Proteomes" id="UP000044841">
    <property type="component" value="Unassembled WGS sequence"/>
</dbReference>
<dbReference type="AlphaFoldDB" id="A0A0K6FYY8"/>
<dbReference type="EMBL" id="CYGV01001241">
    <property type="protein sequence ID" value="CUA71480.1"/>
    <property type="molecule type" value="Genomic_DNA"/>
</dbReference>
<accession>A0A0K6FYY8</accession>
<evidence type="ECO:0000313" key="3">
    <source>
        <dbReference type="EMBL" id="CUA71480.1"/>
    </source>
</evidence>
<dbReference type="PANTHER" id="PTHR10039:SF16">
    <property type="entry name" value="GPI INOSITOL-DEACYLASE"/>
    <property type="match status" value="1"/>
</dbReference>
<dbReference type="Pfam" id="PF24883">
    <property type="entry name" value="NPHP3_N"/>
    <property type="match status" value="1"/>
</dbReference>
<dbReference type="Gene3D" id="3.40.50.300">
    <property type="entry name" value="P-loop containing nucleotide triphosphate hydrolases"/>
    <property type="match status" value="1"/>
</dbReference>
<evidence type="ECO:0000259" key="2">
    <source>
        <dbReference type="Pfam" id="PF24883"/>
    </source>
</evidence>
<gene>
    <name evidence="3" type="ORF">RSOLAG22IIIB_09605</name>
</gene>
<keyword evidence="1" id="KW-0677">Repeat</keyword>
<reference evidence="3 4" key="1">
    <citation type="submission" date="2015-07" db="EMBL/GenBank/DDBJ databases">
        <authorList>
            <person name="Noorani M."/>
        </authorList>
    </citation>
    <scope>NUCLEOTIDE SEQUENCE [LARGE SCALE GENOMIC DNA]</scope>
    <source>
        <strain evidence="3">BBA 69670</strain>
    </source>
</reference>
<evidence type="ECO:0000256" key="1">
    <source>
        <dbReference type="ARBA" id="ARBA00022737"/>
    </source>
</evidence>
<dbReference type="InterPro" id="IPR027417">
    <property type="entry name" value="P-loop_NTPase"/>
</dbReference>
<feature type="domain" description="Nephrocystin 3-like N-terminal" evidence="2">
    <location>
        <begin position="227"/>
        <end position="387"/>
    </location>
</feature>
<dbReference type="SUPFAM" id="SSF52540">
    <property type="entry name" value="P-loop containing nucleoside triphosphate hydrolases"/>
    <property type="match status" value="1"/>
</dbReference>
<name>A0A0K6FYY8_9AGAM</name>
<proteinExistence type="predicted"/>